<dbReference type="GO" id="GO:0050661">
    <property type="term" value="F:NADP binding"/>
    <property type="evidence" value="ECO:0007669"/>
    <property type="project" value="InterPro"/>
</dbReference>
<keyword evidence="5" id="KW-0560">Oxidoreductase</keyword>
<dbReference type="Pfam" id="PF00743">
    <property type="entry name" value="FMO-like"/>
    <property type="match status" value="1"/>
</dbReference>
<protein>
    <submittedName>
        <fullName evidence="6">Uncharacterized protein</fullName>
    </submittedName>
</protein>
<dbReference type="SUPFAM" id="SSF51905">
    <property type="entry name" value="FAD/NAD(P)-binding domain"/>
    <property type="match status" value="1"/>
</dbReference>
<sequence>MESTSLPFVKIMVIGGGFSGLAMGCQLKTKLNCDDFVIYDRAAKGGGTWWANQYPGCGVDIPAVFYSLSVADHFDVARHFVCHVDWEEAHWQEASSTWLVKLKDLSTGKIFQQQCSLLVSAVGGLTVPNKFQLDGIERFEGDIIHTAKWKNDLSMKNKNVVVIGNGSSASQLIPNIAQDAKSITQFIRTPQHYMPSQDMPIPQIWMTLFQYAPIILQILRAIVFLYLETSGPQFNLTKDGAKRRQSAHERSVHYVQSTAPEKYWELLIPKFDLGCKRRVFDNDKYIAILNRENVHLTDDPVVSLQRESVLTKSGQIHPADIIVLATGFALAQYDSKLIGRNGLSRAQHREKYGTFEAFKTVAMAGFPNFFYILGPHSGRGHTSTLLAVENFIDLIIQVAKPVIHNQASYVEVKESSERQYHQQIHAAIGKTVFSDQCSSWYIDKKTGKNWFSYPWSSFTMWYSTHLGDNTDWFYQVSVSLTVNLIYVLDLS</sequence>
<accession>A0A1V6QEH7</accession>
<evidence type="ECO:0000256" key="1">
    <source>
        <dbReference type="ARBA" id="ARBA00001974"/>
    </source>
</evidence>
<dbReference type="AlphaFoldDB" id="A0A1V6QEH7"/>
<evidence type="ECO:0000256" key="3">
    <source>
        <dbReference type="ARBA" id="ARBA00022630"/>
    </source>
</evidence>
<dbReference type="InterPro" id="IPR036188">
    <property type="entry name" value="FAD/NAD-bd_sf"/>
</dbReference>
<keyword evidence="4" id="KW-0274">FAD</keyword>
<comment type="cofactor">
    <cofactor evidence="1">
        <name>FAD</name>
        <dbReference type="ChEBI" id="CHEBI:57692"/>
    </cofactor>
</comment>
<dbReference type="Proteomes" id="UP000191672">
    <property type="component" value="Unassembled WGS sequence"/>
</dbReference>
<evidence type="ECO:0000256" key="2">
    <source>
        <dbReference type="ARBA" id="ARBA00010139"/>
    </source>
</evidence>
<reference evidence="7" key="1">
    <citation type="journal article" date="2017" name="Nat. Microbiol.">
        <title>Global analysis of biosynthetic gene clusters reveals vast potential of secondary metabolite production in Penicillium species.</title>
        <authorList>
            <person name="Nielsen J.C."/>
            <person name="Grijseels S."/>
            <person name="Prigent S."/>
            <person name="Ji B."/>
            <person name="Dainat J."/>
            <person name="Nielsen K.F."/>
            <person name="Frisvad J.C."/>
            <person name="Workman M."/>
            <person name="Nielsen J."/>
        </authorList>
    </citation>
    <scope>NUCLEOTIDE SEQUENCE [LARGE SCALE GENOMIC DNA]</scope>
    <source>
        <strain evidence="7">IBT 31811</strain>
    </source>
</reference>
<comment type="similarity">
    <text evidence="2">Belongs to the FAD-binding monooxygenase family.</text>
</comment>
<dbReference type="PANTHER" id="PTHR42877">
    <property type="entry name" value="L-ORNITHINE N(5)-MONOOXYGENASE-RELATED"/>
    <property type="match status" value="1"/>
</dbReference>
<dbReference type="EMBL" id="MDYN01000005">
    <property type="protein sequence ID" value="OQD87623.1"/>
    <property type="molecule type" value="Genomic_DNA"/>
</dbReference>
<dbReference type="InterPro" id="IPR020946">
    <property type="entry name" value="Flavin_mOase-like"/>
</dbReference>
<gene>
    <name evidence="6" type="ORF">PENANT_c005G07881</name>
</gene>
<keyword evidence="7" id="KW-1185">Reference proteome</keyword>
<evidence type="ECO:0000256" key="4">
    <source>
        <dbReference type="ARBA" id="ARBA00022827"/>
    </source>
</evidence>
<comment type="caution">
    <text evidence="6">The sequence shown here is derived from an EMBL/GenBank/DDBJ whole genome shotgun (WGS) entry which is preliminary data.</text>
</comment>
<evidence type="ECO:0000313" key="6">
    <source>
        <dbReference type="EMBL" id="OQD87623.1"/>
    </source>
</evidence>
<dbReference type="Gene3D" id="3.50.50.60">
    <property type="entry name" value="FAD/NAD(P)-binding domain"/>
    <property type="match status" value="3"/>
</dbReference>
<dbReference type="Pfam" id="PF13450">
    <property type="entry name" value="NAD_binding_8"/>
    <property type="match status" value="1"/>
</dbReference>
<dbReference type="InterPro" id="IPR051209">
    <property type="entry name" value="FAD-bind_Monooxygenase_sf"/>
</dbReference>
<keyword evidence="3" id="KW-0285">Flavoprotein</keyword>
<dbReference type="GO" id="GO:0050660">
    <property type="term" value="F:flavin adenine dinucleotide binding"/>
    <property type="evidence" value="ECO:0007669"/>
    <property type="project" value="InterPro"/>
</dbReference>
<name>A0A1V6QEH7_9EURO</name>
<proteinExistence type="inferred from homology"/>
<evidence type="ECO:0000313" key="7">
    <source>
        <dbReference type="Proteomes" id="UP000191672"/>
    </source>
</evidence>
<dbReference type="PANTHER" id="PTHR42877:SF5">
    <property type="entry name" value="L-ORNITHINE N(5)-MONOOXYGENASE-RELATED"/>
    <property type="match status" value="1"/>
</dbReference>
<organism evidence="6 7">
    <name type="scientific">Penicillium antarcticum</name>
    <dbReference type="NCBI Taxonomy" id="416450"/>
    <lineage>
        <taxon>Eukaryota</taxon>
        <taxon>Fungi</taxon>
        <taxon>Dikarya</taxon>
        <taxon>Ascomycota</taxon>
        <taxon>Pezizomycotina</taxon>
        <taxon>Eurotiomycetes</taxon>
        <taxon>Eurotiomycetidae</taxon>
        <taxon>Eurotiales</taxon>
        <taxon>Aspergillaceae</taxon>
        <taxon>Penicillium</taxon>
    </lineage>
</organism>
<dbReference type="GO" id="GO:0004499">
    <property type="term" value="F:N,N-dimethylaniline monooxygenase activity"/>
    <property type="evidence" value="ECO:0007669"/>
    <property type="project" value="InterPro"/>
</dbReference>
<evidence type="ECO:0000256" key="5">
    <source>
        <dbReference type="ARBA" id="ARBA00023002"/>
    </source>
</evidence>